<dbReference type="InterPro" id="IPR044992">
    <property type="entry name" value="ChyE-like"/>
</dbReference>
<dbReference type="InterPro" id="IPR029062">
    <property type="entry name" value="Class_I_gatase-like"/>
</dbReference>
<feature type="domain" description="Glutamine amidotransferase" evidence="1">
    <location>
        <begin position="21"/>
        <end position="160"/>
    </location>
</feature>
<dbReference type="Pfam" id="PF00117">
    <property type="entry name" value="GATase"/>
    <property type="match status" value="1"/>
</dbReference>
<dbReference type="PROSITE" id="PS51273">
    <property type="entry name" value="GATASE_TYPE_1"/>
    <property type="match status" value="1"/>
</dbReference>
<dbReference type="RefSeq" id="YP_010782602.1">
    <property type="nucleotide sequence ID" value="NC_075039.1"/>
</dbReference>
<reference evidence="2" key="1">
    <citation type="submission" date="2017-01" db="EMBL/GenBank/DDBJ databases">
        <authorList>
            <person name="Assis F.L."/>
            <person name="Abrahao J.S."/>
            <person name="Silva L."/>
            <person name="Khalil J.B."/>
            <person name="Rodrigues R."/>
            <person name="Silva L.S."/>
            <person name="Arantes T."/>
            <person name="Boratto P."/>
            <person name="Andrade M."/>
            <person name="Kroon E.G."/>
            <person name="Ribeiro B."/>
            <person name="Bergier I."/>
            <person name="Seligmann H."/>
            <person name="Ghigo E."/>
            <person name="Colson P."/>
            <person name="Levasseur A."/>
            <person name="Raoult D."/>
            <person name="Scola B.L."/>
        </authorList>
    </citation>
    <scope>NUCLEOTIDE SEQUENCE</scope>
    <source>
        <strain evidence="2">Soda lake</strain>
    </source>
</reference>
<dbReference type="PANTHER" id="PTHR42695">
    <property type="entry name" value="GLUTAMINE AMIDOTRANSFERASE YLR126C-RELATED"/>
    <property type="match status" value="1"/>
</dbReference>
<dbReference type="SUPFAM" id="SSF52317">
    <property type="entry name" value="Class I glutamine amidotransferase-like"/>
    <property type="match status" value="1"/>
</dbReference>
<dbReference type="KEGG" id="vg:80519366"/>
<sequence length="207" mass="24036">MLLIIQNGYITPYISRYLDEEFEIVKSFEKDVSKLDINKYTIIIILGGYQSVTRINDYPYLLNVVKLIKKCLDIEKPLFGICLGCQLIAHTLGCEIKSSGKLNIGYDTNILGYDNIFRCHIDYIVPNKKIDILEYYDNMPYLYKHKNHIYGIQCHPDIAPECVQKYSNNNSSFAYAKENKETINKKNSLIISKLLDNLRNGKKYLKN</sequence>
<evidence type="ECO:0000259" key="1">
    <source>
        <dbReference type="Pfam" id="PF00117"/>
    </source>
</evidence>
<dbReference type="PANTHER" id="PTHR42695:SF5">
    <property type="entry name" value="GLUTAMINE AMIDOTRANSFERASE YLR126C-RELATED"/>
    <property type="match status" value="1"/>
</dbReference>
<evidence type="ECO:0000313" key="2">
    <source>
        <dbReference type="EMBL" id="QKU35918.1"/>
    </source>
</evidence>
<name>A0A6N1NXI6_9VIRU</name>
<reference evidence="2" key="2">
    <citation type="journal article" date="2018" name="Nat. Commun.">
        <title>Tailed giant Tupanvirus possesses the most complete translational apparatus of the known virosphere.</title>
        <authorList>
            <person name="Abrahao J."/>
            <person name="Silva L."/>
            <person name="Silva L.S."/>
            <person name="Khalil J.Y.B."/>
            <person name="Rodrigues R."/>
            <person name="Arantes T."/>
            <person name="Assis F."/>
            <person name="Boratto P."/>
            <person name="Andrade M."/>
            <person name="Kroon E.G."/>
            <person name="Ribeiro B."/>
            <person name="Bergier I."/>
            <person name="Seligmann H."/>
            <person name="Ghigo E."/>
            <person name="Colson P."/>
            <person name="Levasseur A."/>
            <person name="Kroemer G."/>
            <person name="Raoult D."/>
            <person name="La Scola B."/>
        </authorList>
    </citation>
    <scope>NUCLEOTIDE SEQUENCE [LARGE SCALE GENOMIC DNA]</scope>
    <source>
        <strain evidence="2">Soda lake</strain>
    </source>
</reference>
<proteinExistence type="predicted"/>
<dbReference type="GO" id="GO:0016740">
    <property type="term" value="F:transferase activity"/>
    <property type="evidence" value="ECO:0007669"/>
    <property type="project" value="UniProtKB-KW"/>
</dbReference>
<accession>A0A6N1NXI6</accession>
<protein>
    <submittedName>
        <fullName evidence="2">Glutamine amidotransferase-like protein</fullName>
    </submittedName>
</protein>
<dbReference type="Gene3D" id="3.40.50.880">
    <property type="match status" value="1"/>
</dbReference>
<keyword evidence="2" id="KW-0315">Glutamine amidotransferase</keyword>
<dbReference type="InterPro" id="IPR017926">
    <property type="entry name" value="GATASE"/>
</dbReference>
<dbReference type="GeneID" id="80519366"/>
<organism evidence="2">
    <name type="scientific">Tupanvirus soda lake</name>
    <dbReference type="NCBI Taxonomy" id="2126985"/>
    <lineage>
        <taxon>Viruses</taxon>
        <taxon>Varidnaviria</taxon>
        <taxon>Bamfordvirae</taxon>
        <taxon>Nucleocytoviricota</taxon>
        <taxon>Megaviricetes</taxon>
        <taxon>Imitervirales</taxon>
        <taxon>Mimiviridae</taxon>
        <taxon>Megamimivirinae</taxon>
        <taxon>Tupanvirus</taxon>
        <taxon>Tupanvirus salinum</taxon>
    </lineage>
</organism>
<dbReference type="EMBL" id="KY523104">
    <property type="protein sequence ID" value="QKU35918.1"/>
    <property type="molecule type" value="Genomic_DNA"/>
</dbReference>
<keyword evidence="2" id="KW-0808">Transferase</keyword>